<reference evidence="1" key="1">
    <citation type="submission" date="2023-06" db="EMBL/GenBank/DDBJ databases">
        <title>Deciphering the underlying mechanisms mediating the transmission of blaNDM gene from human to animals in China.</title>
        <authorList>
            <person name="Chen K."/>
            <person name="Chen S."/>
        </authorList>
    </citation>
    <scope>NUCLEOTIDE SEQUENCE</scope>
    <source>
        <strain evidence="1">1199</strain>
    </source>
</reference>
<name>A0AAP3A4Q2_ECOLX</name>
<dbReference type="InterPro" id="IPR009493">
    <property type="entry name" value="P2_GpE"/>
</dbReference>
<evidence type="ECO:0000313" key="1">
    <source>
        <dbReference type="EMBL" id="MCV5626222.1"/>
    </source>
</evidence>
<protein>
    <submittedName>
        <fullName evidence="1">GpE family phage tail protein</fullName>
    </submittedName>
</protein>
<dbReference type="EMBL" id="JAOVKC010001324">
    <property type="protein sequence ID" value="MCV5626222.1"/>
    <property type="molecule type" value="Genomic_DNA"/>
</dbReference>
<sequence length="17" mass="1900">MADIATIFHWPPSVTDV</sequence>
<gene>
    <name evidence="1" type="ORF">OFN31_31835</name>
</gene>
<dbReference type="AlphaFoldDB" id="A0AAP3A4Q2"/>
<organism evidence="1 2">
    <name type="scientific">Escherichia coli</name>
    <dbReference type="NCBI Taxonomy" id="562"/>
    <lineage>
        <taxon>Bacteria</taxon>
        <taxon>Pseudomonadati</taxon>
        <taxon>Pseudomonadota</taxon>
        <taxon>Gammaproteobacteria</taxon>
        <taxon>Enterobacterales</taxon>
        <taxon>Enterobacteriaceae</taxon>
        <taxon>Escherichia</taxon>
    </lineage>
</organism>
<feature type="non-terminal residue" evidence="1">
    <location>
        <position position="17"/>
    </location>
</feature>
<dbReference type="Pfam" id="PF06528">
    <property type="entry name" value="Phage_P2_GpE"/>
    <property type="match status" value="1"/>
</dbReference>
<evidence type="ECO:0000313" key="2">
    <source>
        <dbReference type="Proteomes" id="UP001208624"/>
    </source>
</evidence>
<comment type="caution">
    <text evidence="1">The sequence shown here is derived from an EMBL/GenBank/DDBJ whole genome shotgun (WGS) entry which is preliminary data.</text>
</comment>
<proteinExistence type="predicted"/>
<accession>A0AAP3A4Q2</accession>
<dbReference type="Proteomes" id="UP001208624">
    <property type="component" value="Unassembled WGS sequence"/>
</dbReference>